<evidence type="ECO:0000256" key="7">
    <source>
        <dbReference type="RuleBase" id="RU003879"/>
    </source>
</evidence>
<gene>
    <name evidence="9" type="ORF">SAMN05660866_02568</name>
</gene>
<organism evidence="9 10">
    <name type="scientific">Maribacter arcticus</name>
    <dbReference type="NCBI Taxonomy" id="561365"/>
    <lineage>
        <taxon>Bacteria</taxon>
        <taxon>Pseudomonadati</taxon>
        <taxon>Bacteroidota</taxon>
        <taxon>Flavobacteriia</taxon>
        <taxon>Flavobacteriales</taxon>
        <taxon>Flavobacteriaceae</taxon>
        <taxon>Maribacter</taxon>
    </lineage>
</organism>
<comment type="subcellular location">
    <subcellularLocation>
        <location evidence="1">Cell membrane</location>
        <topology evidence="1">Single-pass membrane protein</topology>
    </subcellularLocation>
    <subcellularLocation>
        <location evidence="7">Cell membrane</location>
        <topology evidence="7">Single-pass type II membrane protein</topology>
    </subcellularLocation>
</comment>
<dbReference type="PROSITE" id="PS51257">
    <property type="entry name" value="PROKAR_LIPOPROTEIN"/>
    <property type="match status" value="1"/>
</dbReference>
<evidence type="ECO:0000256" key="4">
    <source>
        <dbReference type="ARBA" id="ARBA00022692"/>
    </source>
</evidence>
<evidence type="ECO:0000256" key="2">
    <source>
        <dbReference type="ARBA" id="ARBA00005811"/>
    </source>
</evidence>
<evidence type="ECO:0000256" key="3">
    <source>
        <dbReference type="ARBA" id="ARBA00022475"/>
    </source>
</evidence>
<accession>A0A1T5D007</accession>
<dbReference type="Gene3D" id="3.30.420.270">
    <property type="match status" value="1"/>
</dbReference>
<dbReference type="AlphaFoldDB" id="A0A1T5D007"/>
<keyword evidence="7" id="KW-0653">Protein transport</keyword>
<name>A0A1T5D007_9FLAO</name>
<keyword evidence="6" id="KW-0472">Membrane</keyword>
<dbReference type="GO" id="GO:0015031">
    <property type="term" value="P:protein transport"/>
    <property type="evidence" value="ECO:0007669"/>
    <property type="project" value="UniProtKB-KW"/>
</dbReference>
<evidence type="ECO:0000313" key="10">
    <source>
        <dbReference type="Proteomes" id="UP000190339"/>
    </source>
</evidence>
<dbReference type="GO" id="GO:0005886">
    <property type="term" value="C:plasma membrane"/>
    <property type="evidence" value="ECO:0007669"/>
    <property type="project" value="UniProtKB-SubCell"/>
</dbReference>
<evidence type="ECO:0000313" key="9">
    <source>
        <dbReference type="EMBL" id="SKB64936.1"/>
    </source>
</evidence>
<feature type="chain" id="PRO_5012572211" evidence="8">
    <location>
        <begin position="21"/>
        <end position="301"/>
    </location>
</feature>
<evidence type="ECO:0000256" key="5">
    <source>
        <dbReference type="ARBA" id="ARBA00022989"/>
    </source>
</evidence>
<sequence>MKTIILLFISSVFLALSCSAQTERIETKLMDCTFQSYADGGAELKTLISDYQSLLIKEGILQDNSARSYRSILEKISKKSEIEKEPSKFFIIEIRNINQPDLEKIERCQLKTFADSASYNLSKLRRFENIFSPDNPNSSRVSSVTKQILDVLTLEDFELDYYKLRTFLIFSYIDTDAGLDEQLSENSIGDNENIDLKNALRIEIDGNDLVYVDNKKVNEAGLKKKVRSYEEKNKSESIILLKADRETKYGTYIKVQNAIVYEIQNLRENFSKNKYNKNLDELSDQQLSEISKMYPQNLVEK</sequence>
<dbReference type="InterPro" id="IPR003400">
    <property type="entry name" value="ExbD"/>
</dbReference>
<keyword evidence="3" id="KW-1003">Cell membrane</keyword>
<dbReference type="GO" id="GO:0022857">
    <property type="term" value="F:transmembrane transporter activity"/>
    <property type="evidence" value="ECO:0007669"/>
    <property type="project" value="InterPro"/>
</dbReference>
<feature type="signal peptide" evidence="8">
    <location>
        <begin position="1"/>
        <end position="20"/>
    </location>
</feature>
<dbReference type="Proteomes" id="UP000190339">
    <property type="component" value="Unassembled WGS sequence"/>
</dbReference>
<dbReference type="STRING" id="561365.SAMN05660866_02568"/>
<reference evidence="10" key="1">
    <citation type="submission" date="2017-02" db="EMBL/GenBank/DDBJ databases">
        <authorList>
            <person name="Varghese N."/>
            <person name="Submissions S."/>
        </authorList>
    </citation>
    <scope>NUCLEOTIDE SEQUENCE [LARGE SCALE GENOMIC DNA]</scope>
    <source>
        <strain evidence="10">DSM 23546</strain>
    </source>
</reference>
<keyword evidence="10" id="KW-1185">Reference proteome</keyword>
<keyword evidence="5" id="KW-1133">Transmembrane helix</keyword>
<evidence type="ECO:0000256" key="1">
    <source>
        <dbReference type="ARBA" id="ARBA00004162"/>
    </source>
</evidence>
<evidence type="ECO:0000256" key="8">
    <source>
        <dbReference type="SAM" id="SignalP"/>
    </source>
</evidence>
<keyword evidence="4 7" id="KW-0812">Transmembrane</keyword>
<dbReference type="Pfam" id="PF02472">
    <property type="entry name" value="ExbD"/>
    <property type="match status" value="1"/>
</dbReference>
<proteinExistence type="inferred from homology"/>
<comment type="similarity">
    <text evidence="2 7">Belongs to the ExbD/TolR family.</text>
</comment>
<keyword evidence="8" id="KW-0732">Signal</keyword>
<protein>
    <submittedName>
        <fullName evidence="9">Biopolymer transport protein ExbD/TolR</fullName>
    </submittedName>
</protein>
<evidence type="ECO:0000256" key="6">
    <source>
        <dbReference type="ARBA" id="ARBA00023136"/>
    </source>
</evidence>
<keyword evidence="7" id="KW-0813">Transport</keyword>
<dbReference type="EMBL" id="FUYL01000008">
    <property type="protein sequence ID" value="SKB64936.1"/>
    <property type="molecule type" value="Genomic_DNA"/>
</dbReference>